<dbReference type="EMBL" id="CP089982">
    <property type="protein sequence ID" value="WXA91547.1"/>
    <property type="molecule type" value="Genomic_DNA"/>
</dbReference>
<name>A0ABZ2JYG9_9BACT</name>
<evidence type="ECO:0000313" key="3">
    <source>
        <dbReference type="Proteomes" id="UP001379533"/>
    </source>
</evidence>
<dbReference type="PROSITE" id="PS51257">
    <property type="entry name" value="PROKAR_LIPOPROTEIN"/>
    <property type="match status" value="1"/>
</dbReference>
<accession>A0ABZ2JYG9</accession>
<feature type="chain" id="PRO_5045977823" evidence="1">
    <location>
        <begin position="25"/>
        <end position="411"/>
    </location>
</feature>
<keyword evidence="1" id="KW-0732">Signal</keyword>
<protein>
    <submittedName>
        <fullName evidence="2">Uncharacterized protein</fullName>
    </submittedName>
</protein>
<gene>
    <name evidence="2" type="ORF">LZC95_34450</name>
</gene>
<proteinExistence type="predicted"/>
<evidence type="ECO:0000313" key="2">
    <source>
        <dbReference type="EMBL" id="WXA91547.1"/>
    </source>
</evidence>
<dbReference type="RefSeq" id="WP_394842167.1">
    <property type="nucleotide sequence ID" value="NZ_CP089982.1"/>
</dbReference>
<sequence>MKSMTNVKRIAILAALLTASGVSACGKDDSSGGGGGPDGGDTSPAYLVGTRVWNDTLTTSYVHVVPSLDQATTIDPSKALEIGGSATLYSIPGLGWFAVGDAEKATFTRYTLSNDRKLVQQERISLQPQGVLKLWDTLYVVSPTKVYYPDPEGQQIIVINPTAMTVERTIKLPETARNGYLSVYGYGATMRDGKVIFTVGWFDWQQGDKVLGETGLVVLDTATDTVSRVDVDHRCGGITTPVLMDSGDTYFTSSALAAAAHKLGRLSTAPCSLRIKAGADAFDPGYVANLSDITSAQIVGEPIPAGGNSMFLRAFDESAGTVKPDDQTWKLTGQPVWQWLRWDVTTAKAERLADVPSGTADVLWFKVDNRVYGTESKSDNSSTTLIELTAAGGPKRALTAPGFLYGVTRVR</sequence>
<organism evidence="2 3">
    <name type="scientific">Pendulispora brunnea</name>
    <dbReference type="NCBI Taxonomy" id="2905690"/>
    <lineage>
        <taxon>Bacteria</taxon>
        <taxon>Pseudomonadati</taxon>
        <taxon>Myxococcota</taxon>
        <taxon>Myxococcia</taxon>
        <taxon>Myxococcales</taxon>
        <taxon>Sorangiineae</taxon>
        <taxon>Pendulisporaceae</taxon>
        <taxon>Pendulispora</taxon>
    </lineage>
</organism>
<keyword evidence="3" id="KW-1185">Reference proteome</keyword>
<feature type="signal peptide" evidence="1">
    <location>
        <begin position="1"/>
        <end position="24"/>
    </location>
</feature>
<dbReference type="Proteomes" id="UP001379533">
    <property type="component" value="Chromosome"/>
</dbReference>
<evidence type="ECO:0000256" key="1">
    <source>
        <dbReference type="SAM" id="SignalP"/>
    </source>
</evidence>
<reference evidence="2 3" key="1">
    <citation type="submission" date="2021-12" db="EMBL/GenBank/DDBJ databases">
        <title>Discovery of the Pendulisporaceae a myxobacterial family with distinct sporulation behavior and unique specialized metabolism.</title>
        <authorList>
            <person name="Garcia R."/>
            <person name="Popoff A."/>
            <person name="Bader C.D."/>
            <person name="Loehr J."/>
            <person name="Walesch S."/>
            <person name="Walt C."/>
            <person name="Boldt J."/>
            <person name="Bunk B."/>
            <person name="Haeckl F.J.F.P.J."/>
            <person name="Gunesch A.P."/>
            <person name="Birkelbach J."/>
            <person name="Nuebel U."/>
            <person name="Pietschmann T."/>
            <person name="Bach T."/>
            <person name="Mueller R."/>
        </authorList>
    </citation>
    <scope>NUCLEOTIDE SEQUENCE [LARGE SCALE GENOMIC DNA]</scope>
    <source>
        <strain evidence="2 3">MSr12523</strain>
    </source>
</reference>